<dbReference type="EMBL" id="LR796569">
    <property type="protein sequence ID" value="CAB4151724.1"/>
    <property type="molecule type" value="Genomic_DNA"/>
</dbReference>
<evidence type="ECO:0000313" key="1">
    <source>
        <dbReference type="EMBL" id="CAB4151724.1"/>
    </source>
</evidence>
<gene>
    <name evidence="1" type="ORF">UFOVP601_31</name>
</gene>
<sequence>MQTTIKLMKHYVTDGTIKARVFYSRTTLTDGSKCVTIYAKDYTRELGRIFKDCPNYKNDTDTMTDYFDQGCVRIFPADPLFAATKARAGA</sequence>
<reference evidence="1" key="1">
    <citation type="submission" date="2020-04" db="EMBL/GenBank/DDBJ databases">
        <authorList>
            <person name="Chiriac C."/>
            <person name="Salcher M."/>
            <person name="Ghai R."/>
            <person name="Kavagutti S V."/>
        </authorList>
    </citation>
    <scope>NUCLEOTIDE SEQUENCE</scope>
</reference>
<organism evidence="1">
    <name type="scientific">uncultured Caudovirales phage</name>
    <dbReference type="NCBI Taxonomy" id="2100421"/>
    <lineage>
        <taxon>Viruses</taxon>
        <taxon>Duplodnaviria</taxon>
        <taxon>Heunggongvirae</taxon>
        <taxon>Uroviricota</taxon>
        <taxon>Caudoviricetes</taxon>
        <taxon>Peduoviridae</taxon>
        <taxon>Maltschvirus</taxon>
        <taxon>Maltschvirus maltsch</taxon>
    </lineage>
</organism>
<name>A0A6J5MXR6_9CAUD</name>
<protein>
    <submittedName>
        <fullName evidence="1">Uncharacterized protein</fullName>
    </submittedName>
</protein>
<accession>A0A6J5MXR6</accession>
<proteinExistence type="predicted"/>